<keyword evidence="5" id="KW-1185">Reference proteome</keyword>
<dbReference type="Pfam" id="PF13185">
    <property type="entry name" value="GAF_2"/>
    <property type="match status" value="1"/>
</dbReference>
<sequence>MSDNEGRSKAPSEQPPEDLKRERDLFIQQFFRKGAQLTEEVLKENERLRDRLSELESENGKLRAHLASDTAMRDLVRKIEALEGEKNALLQRSVAMEAVSDRYTSRHQEVESELASLANLYVATSQLHSSTNVRHVLRNIKELLAQLLGAARFGVYIASDDKKELVAVATEGQSFADIATLPVDGGPIGRAFSTGKLYYDAENDVSKGTVERPAAVVPLLIDGQPIGVIAIFGTLSQKTAFDDQDGELFRLLGAQAALALVSARLFTDAGRKVPGVQAFLDLED</sequence>
<evidence type="ECO:0000256" key="1">
    <source>
        <dbReference type="SAM" id="Coils"/>
    </source>
</evidence>
<dbReference type="RefSeq" id="WP_136928356.1">
    <property type="nucleotide sequence ID" value="NZ_SSMQ01000006.1"/>
</dbReference>
<evidence type="ECO:0000313" key="4">
    <source>
        <dbReference type="EMBL" id="TKD10392.1"/>
    </source>
</evidence>
<feature type="region of interest" description="Disordered" evidence="2">
    <location>
        <begin position="1"/>
        <end position="21"/>
    </location>
</feature>
<dbReference type="AlphaFoldDB" id="A0A4U1JGE6"/>
<reference evidence="4 5" key="1">
    <citation type="submission" date="2019-04" db="EMBL/GenBank/DDBJ databases">
        <authorList>
            <person name="Li Y."/>
            <person name="Wang J."/>
        </authorList>
    </citation>
    <scope>NUCLEOTIDE SEQUENCE [LARGE SCALE GENOMIC DNA]</scope>
    <source>
        <strain evidence="4 5">DSM 14668</strain>
    </source>
</reference>
<dbReference type="SMART" id="SM00065">
    <property type="entry name" value="GAF"/>
    <property type="match status" value="1"/>
</dbReference>
<organism evidence="4 5">
    <name type="scientific">Polyangium fumosum</name>
    <dbReference type="NCBI Taxonomy" id="889272"/>
    <lineage>
        <taxon>Bacteria</taxon>
        <taxon>Pseudomonadati</taxon>
        <taxon>Myxococcota</taxon>
        <taxon>Polyangia</taxon>
        <taxon>Polyangiales</taxon>
        <taxon>Polyangiaceae</taxon>
        <taxon>Polyangium</taxon>
    </lineage>
</organism>
<feature type="coiled-coil region" evidence="1">
    <location>
        <begin position="38"/>
        <end position="92"/>
    </location>
</feature>
<accession>A0A4U1JGE6</accession>
<gene>
    <name evidence="4" type="ORF">E8A74_08050</name>
</gene>
<feature type="compositionally biased region" description="Basic and acidic residues" evidence="2">
    <location>
        <begin position="1"/>
        <end position="10"/>
    </location>
</feature>
<evidence type="ECO:0000259" key="3">
    <source>
        <dbReference type="SMART" id="SM00065"/>
    </source>
</evidence>
<evidence type="ECO:0000313" key="5">
    <source>
        <dbReference type="Proteomes" id="UP000309215"/>
    </source>
</evidence>
<dbReference type="EMBL" id="SSMQ01000006">
    <property type="protein sequence ID" value="TKD10392.1"/>
    <property type="molecule type" value="Genomic_DNA"/>
</dbReference>
<comment type="caution">
    <text evidence="4">The sequence shown here is derived from an EMBL/GenBank/DDBJ whole genome shotgun (WGS) entry which is preliminary data.</text>
</comment>
<dbReference type="OrthoDB" id="5524781at2"/>
<name>A0A4U1JGE6_9BACT</name>
<dbReference type="SUPFAM" id="SSF55781">
    <property type="entry name" value="GAF domain-like"/>
    <property type="match status" value="1"/>
</dbReference>
<dbReference type="InterPro" id="IPR003018">
    <property type="entry name" value="GAF"/>
</dbReference>
<dbReference type="Gene3D" id="3.30.450.40">
    <property type="match status" value="1"/>
</dbReference>
<dbReference type="InterPro" id="IPR029016">
    <property type="entry name" value="GAF-like_dom_sf"/>
</dbReference>
<dbReference type="Proteomes" id="UP000309215">
    <property type="component" value="Unassembled WGS sequence"/>
</dbReference>
<evidence type="ECO:0000256" key="2">
    <source>
        <dbReference type="SAM" id="MobiDB-lite"/>
    </source>
</evidence>
<protein>
    <submittedName>
        <fullName evidence="4">GAF domain-containing protein</fullName>
    </submittedName>
</protein>
<feature type="domain" description="GAF" evidence="3">
    <location>
        <begin position="132"/>
        <end position="270"/>
    </location>
</feature>
<proteinExistence type="predicted"/>
<keyword evidence="1" id="KW-0175">Coiled coil</keyword>